<evidence type="ECO:0000313" key="2">
    <source>
        <dbReference type="EMBL" id="NKY85180.1"/>
    </source>
</evidence>
<gene>
    <name evidence="2" type="ORF">HGA07_06030</name>
</gene>
<dbReference type="Pfam" id="PF10861">
    <property type="entry name" value="DUF2784"/>
    <property type="match status" value="1"/>
</dbReference>
<proteinExistence type="predicted"/>
<dbReference type="InterPro" id="IPR021218">
    <property type="entry name" value="DUF2784"/>
</dbReference>
<keyword evidence="3" id="KW-1185">Reference proteome</keyword>
<keyword evidence="1" id="KW-0472">Membrane</keyword>
<comment type="caution">
    <text evidence="2">The sequence shown here is derived from an EMBL/GenBank/DDBJ whole genome shotgun (WGS) entry which is preliminary data.</text>
</comment>
<reference evidence="2 3" key="1">
    <citation type="submission" date="2020-04" db="EMBL/GenBank/DDBJ databases">
        <title>MicrobeNet Type strains.</title>
        <authorList>
            <person name="Nicholson A.C."/>
        </authorList>
    </citation>
    <scope>NUCLEOTIDE SEQUENCE [LARGE SCALE GENOMIC DNA]</scope>
    <source>
        <strain evidence="2 3">DSM 44445</strain>
    </source>
</reference>
<sequence length="127" mass="14419">MMYRLLADATAGVHFLFIAYLVVGGFLAWRWRWTIWTHIAAVAWGFGTVLFGFECPLTHLETWARERAGEAGLPSTGFIDYYITGVLYPRSALDLVRVLVVVVVAVSWVGLVWIRKQRYRPGETVAQ</sequence>
<evidence type="ECO:0000256" key="1">
    <source>
        <dbReference type="SAM" id="Phobius"/>
    </source>
</evidence>
<feature type="transmembrane region" description="Helical" evidence="1">
    <location>
        <begin position="35"/>
        <end position="53"/>
    </location>
</feature>
<organism evidence="2 3">
    <name type="scientific">Nocardia veterana</name>
    <dbReference type="NCBI Taxonomy" id="132249"/>
    <lineage>
        <taxon>Bacteria</taxon>
        <taxon>Bacillati</taxon>
        <taxon>Actinomycetota</taxon>
        <taxon>Actinomycetes</taxon>
        <taxon>Mycobacteriales</taxon>
        <taxon>Nocardiaceae</taxon>
        <taxon>Nocardia</taxon>
    </lineage>
</organism>
<dbReference type="AlphaFoldDB" id="A0A7X6LWF7"/>
<accession>A0A7X6LWF7</accession>
<name>A0A7X6LWF7_9NOCA</name>
<evidence type="ECO:0000313" key="3">
    <source>
        <dbReference type="Proteomes" id="UP000523447"/>
    </source>
</evidence>
<keyword evidence="1" id="KW-0812">Transmembrane</keyword>
<dbReference type="Proteomes" id="UP000523447">
    <property type="component" value="Unassembled WGS sequence"/>
</dbReference>
<dbReference type="EMBL" id="JAAXPE010000004">
    <property type="protein sequence ID" value="NKY85180.1"/>
    <property type="molecule type" value="Genomic_DNA"/>
</dbReference>
<feature type="transmembrane region" description="Helical" evidence="1">
    <location>
        <begin position="6"/>
        <end position="28"/>
    </location>
</feature>
<protein>
    <submittedName>
        <fullName evidence="2">DUF2784 domain-containing protein</fullName>
    </submittedName>
</protein>
<feature type="transmembrane region" description="Helical" evidence="1">
    <location>
        <begin position="95"/>
        <end position="114"/>
    </location>
</feature>
<keyword evidence="1" id="KW-1133">Transmembrane helix</keyword>